<keyword evidence="2 5" id="KW-0808">Transferase</keyword>
<evidence type="ECO:0000256" key="5">
    <source>
        <dbReference type="HAMAP-Rule" id="MF_00921"/>
    </source>
</evidence>
<dbReference type="Proteomes" id="UP000198619">
    <property type="component" value="Unassembled WGS sequence"/>
</dbReference>
<reference evidence="6 7" key="1">
    <citation type="submission" date="2016-10" db="EMBL/GenBank/DDBJ databases">
        <authorList>
            <person name="de Groot N.N."/>
        </authorList>
    </citation>
    <scope>NUCLEOTIDE SEQUENCE [LARGE SCALE GENOMIC DNA]</scope>
    <source>
        <strain evidence="6 7">DSM 12271</strain>
    </source>
</reference>
<dbReference type="OrthoDB" id="9782201at2"/>
<name>A0A1I0VJF2_9CLOT</name>
<protein>
    <recommendedName>
        <fullName evidence="5">Putative pyruvate, phosphate dikinase regulatory protein</fullName>
        <shortName evidence="5">PPDK regulatory protein</shortName>
        <ecNumber evidence="5">2.7.11.32</ecNumber>
        <ecNumber evidence="5">2.7.4.27</ecNumber>
    </recommendedName>
</protein>
<proteinExistence type="inferred from homology"/>
<organism evidence="6 7">
    <name type="scientific">Clostridium frigidicarnis</name>
    <dbReference type="NCBI Taxonomy" id="84698"/>
    <lineage>
        <taxon>Bacteria</taxon>
        <taxon>Bacillati</taxon>
        <taxon>Bacillota</taxon>
        <taxon>Clostridia</taxon>
        <taxon>Eubacteriales</taxon>
        <taxon>Clostridiaceae</taxon>
        <taxon>Clostridium</taxon>
    </lineage>
</organism>
<dbReference type="InterPro" id="IPR005177">
    <property type="entry name" value="Kinase-pyrophosphorylase"/>
</dbReference>
<dbReference type="RefSeq" id="WP_090038275.1">
    <property type="nucleotide sequence ID" value="NZ_FOKI01000002.1"/>
</dbReference>
<evidence type="ECO:0000256" key="1">
    <source>
        <dbReference type="ARBA" id="ARBA00022527"/>
    </source>
</evidence>
<dbReference type="GO" id="GO:0016776">
    <property type="term" value="F:phosphotransferase activity, phosphate group as acceptor"/>
    <property type="evidence" value="ECO:0007669"/>
    <property type="project" value="UniProtKB-UniRule"/>
</dbReference>
<accession>A0A1I0VJF2</accession>
<keyword evidence="1 5" id="KW-0723">Serine/threonine-protein kinase</keyword>
<feature type="binding site" evidence="5">
    <location>
        <begin position="147"/>
        <end position="154"/>
    </location>
    <ligand>
        <name>ADP</name>
        <dbReference type="ChEBI" id="CHEBI:456216"/>
    </ligand>
</feature>
<dbReference type="Pfam" id="PF03618">
    <property type="entry name" value="Kinase-PPPase"/>
    <property type="match status" value="1"/>
</dbReference>
<dbReference type="PANTHER" id="PTHR31756">
    <property type="entry name" value="PYRUVATE, PHOSPHATE DIKINASE REGULATORY PROTEIN 1, CHLOROPLASTIC"/>
    <property type="match status" value="1"/>
</dbReference>
<dbReference type="GO" id="GO:0043531">
    <property type="term" value="F:ADP binding"/>
    <property type="evidence" value="ECO:0007669"/>
    <property type="project" value="UniProtKB-UniRule"/>
</dbReference>
<dbReference type="HAMAP" id="MF_00921">
    <property type="entry name" value="PDRP"/>
    <property type="match status" value="1"/>
</dbReference>
<evidence type="ECO:0000256" key="2">
    <source>
        <dbReference type="ARBA" id="ARBA00022679"/>
    </source>
</evidence>
<dbReference type="NCBIfam" id="NF003742">
    <property type="entry name" value="PRK05339.1"/>
    <property type="match status" value="1"/>
</dbReference>
<evidence type="ECO:0000313" key="7">
    <source>
        <dbReference type="Proteomes" id="UP000198619"/>
    </source>
</evidence>
<dbReference type="AlphaFoldDB" id="A0A1I0VJF2"/>
<dbReference type="InterPro" id="IPR026565">
    <property type="entry name" value="PPDK_reg"/>
</dbReference>
<dbReference type="GO" id="GO:0004674">
    <property type="term" value="F:protein serine/threonine kinase activity"/>
    <property type="evidence" value="ECO:0007669"/>
    <property type="project" value="UniProtKB-UniRule"/>
</dbReference>
<keyword evidence="7" id="KW-1185">Reference proteome</keyword>
<comment type="catalytic activity">
    <reaction evidence="5">
        <text>N(tele)-phospho-L-histidyl/O-phospho-L-threonyl-[pyruvate, phosphate dikinase] + phosphate + H(+) = N(tele)-phospho-L-histidyl/L-threonyl-[pyruvate, phosphate dikinase] + diphosphate</text>
        <dbReference type="Rhea" id="RHEA:43696"/>
        <dbReference type="Rhea" id="RHEA-COMP:10650"/>
        <dbReference type="Rhea" id="RHEA-COMP:10651"/>
        <dbReference type="ChEBI" id="CHEBI:15378"/>
        <dbReference type="ChEBI" id="CHEBI:30013"/>
        <dbReference type="ChEBI" id="CHEBI:33019"/>
        <dbReference type="ChEBI" id="CHEBI:43474"/>
        <dbReference type="ChEBI" id="CHEBI:61977"/>
        <dbReference type="ChEBI" id="CHEBI:83586"/>
        <dbReference type="EC" id="2.7.4.27"/>
    </reaction>
</comment>
<dbReference type="GO" id="GO:0005524">
    <property type="term" value="F:ATP binding"/>
    <property type="evidence" value="ECO:0007669"/>
    <property type="project" value="InterPro"/>
</dbReference>
<dbReference type="STRING" id="84698.SAMN04488528_1002114"/>
<comment type="function">
    <text evidence="5">Bifunctional serine/threonine kinase and phosphorylase involved in the regulation of the pyruvate, phosphate dikinase (PPDK) by catalyzing its phosphorylation/dephosphorylation.</text>
</comment>
<dbReference type="EMBL" id="FOKI01000002">
    <property type="protein sequence ID" value="SFA76451.1"/>
    <property type="molecule type" value="Genomic_DNA"/>
</dbReference>
<gene>
    <name evidence="6" type="ORF">SAMN04488528_1002114</name>
</gene>
<sequence>MITIYAVSDSIGETAELVSVASSCQFNEDINVIRTPYIKTFDDVEDFIKNIKIKQDCIVISTIVLSDVREFLIQRCIENNITIINILSPIINVLSSKLHKTPVYSPGAVWKMDEDYFKRIEAMEFALQYDDSKDLRGLKNADIILVGLSRTSKTPLSLYLANKGYKTINIPLVPEIPVPDELFSIDKKKIFGLTINPLNLIDIRKHRMDKFSLPHIEFSYSNEERILEELEYSDKVMRKLGCKTIDVTSRALEDTALIISKYLNF</sequence>
<dbReference type="PANTHER" id="PTHR31756:SF3">
    <property type="entry name" value="PYRUVATE, PHOSPHATE DIKINASE REGULATORY PROTEIN 1, CHLOROPLASTIC"/>
    <property type="match status" value="1"/>
</dbReference>
<dbReference type="EC" id="2.7.4.27" evidence="5"/>
<evidence type="ECO:0000256" key="3">
    <source>
        <dbReference type="ARBA" id="ARBA00022741"/>
    </source>
</evidence>
<evidence type="ECO:0000256" key="4">
    <source>
        <dbReference type="ARBA" id="ARBA00022777"/>
    </source>
</evidence>
<keyword evidence="4 5" id="KW-0418">Kinase</keyword>
<comment type="similarity">
    <text evidence="5">Belongs to the pyruvate, phosphate/water dikinase regulatory protein family. PDRP subfamily.</text>
</comment>
<keyword evidence="3 5" id="KW-0547">Nucleotide-binding</keyword>
<comment type="catalytic activity">
    <reaction evidence="5">
        <text>N(tele)-phospho-L-histidyl/L-threonyl-[pyruvate, phosphate dikinase] + ADP = N(tele)-phospho-L-histidyl/O-phospho-L-threonyl-[pyruvate, phosphate dikinase] + AMP + H(+)</text>
        <dbReference type="Rhea" id="RHEA:43692"/>
        <dbReference type="Rhea" id="RHEA-COMP:10650"/>
        <dbReference type="Rhea" id="RHEA-COMP:10651"/>
        <dbReference type="ChEBI" id="CHEBI:15378"/>
        <dbReference type="ChEBI" id="CHEBI:30013"/>
        <dbReference type="ChEBI" id="CHEBI:61977"/>
        <dbReference type="ChEBI" id="CHEBI:83586"/>
        <dbReference type="ChEBI" id="CHEBI:456215"/>
        <dbReference type="ChEBI" id="CHEBI:456216"/>
        <dbReference type="EC" id="2.7.11.32"/>
    </reaction>
</comment>
<dbReference type="EC" id="2.7.11.32" evidence="5"/>
<evidence type="ECO:0000313" key="6">
    <source>
        <dbReference type="EMBL" id="SFA76451.1"/>
    </source>
</evidence>